<dbReference type="EMBL" id="CP031093">
    <property type="protein sequence ID" value="QCF27419.1"/>
    <property type="molecule type" value="Genomic_DNA"/>
</dbReference>
<proteinExistence type="predicted"/>
<accession>A0A4P7XJS4</accession>
<dbReference type="KEGG" id="hmi:soil367_16620"/>
<evidence type="ECO:0000313" key="1">
    <source>
        <dbReference type="EMBL" id="QCF27419.1"/>
    </source>
</evidence>
<name>A0A4P7XJS4_9ALTE</name>
<keyword evidence="2" id="KW-1185">Reference proteome</keyword>
<organism evidence="1 2">
    <name type="scientific">Hydrocarboniclastica marina</name>
    <dbReference type="NCBI Taxonomy" id="2259620"/>
    <lineage>
        <taxon>Bacteria</taxon>
        <taxon>Pseudomonadati</taxon>
        <taxon>Pseudomonadota</taxon>
        <taxon>Gammaproteobacteria</taxon>
        <taxon>Alteromonadales</taxon>
        <taxon>Alteromonadaceae</taxon>
        <taxon>Hydrocarboniclastica</taxon>
    </lineage>
</organism>
<reference evidence="1 2" key="1">
    <citation type="submission" date="2018-07" db="EMBL/GenBank/DDBJ databases">
        <title>Marsedoiliclastica nanhaica gen. nov. sp. nov., a novel marine hydrocarbonoclastic bacterium isolated from an in-situ enriched hydrocarbon-degrading consortium in deep-sea sediment.</title>
        <authorList>
            <person name="Dong C."/>
            <person name="Ma T."/>
            <person name="Liu R."/>
            <person name="Shao Z."/>
        </authorList>
    </citation>
    <scope>NUCLEOTIDE SEQUENCE [LARGE SCALE GENOMIC DNA]</scope>
    <source>
        <strain evidence="2">soil36-7</strain>
    </source>
</reference>
<protein>
    <submittedName>
        <fullName evidence="1">Uncharacterized protein</fullName>
    </submittedName>
</protein>
<evidence type="ECO:0000313" key="2">
    <source>
        <dbReference type="Proteomes" id="UP000298049"/>
    </source>
</evidence>
<dbReference type="Proteomes" id="UP000298049">
    <property type="component" value="Chromosome"/>
</dbReference>
<dbReference type="RefSeq" id="WP_136550129.1">
    <property type="nucleotide sequence ID" value="NZ_CP031093.1"/>
</dbReference>
<gene>
    <name evidence="1" type="ORF">soil367_16620</name>
</gene>
<dbReference type="AlphaFoldDB" id="A0A4P7XJS4"/>
<sequence length="178" mass="20020">MFQMTIRQLLRTSLTLSPEIYGTARAHANVIRKNAAINELSHDAIQMALLLAPPIVYRGSDGAHYCAANLRSLHLAQRLPENTKIAVLVVPQDELAPLSVMSAQLELIGTLCAGLDERFLPGALRMLWEALPSSAARRELSEDFVSKTRFAEVTGTNRRDFSRRTKPFRSEFRAWMER</sequence>